<dbReference type="PROSITE" id="PS51710">
    <property type="entry name" value="G_OBG"/>
    <property type="match status" value="1"/>
</dbReference>
<dbReference type="NCBIfam" id="TIGR00231">
    <property type="entry name" value="small_GTP"/>
    <property type="match status" value="1"/>
</dbReference>
<dbReference type="GeneID" id="100646357"/>
<dbReference type="GO" id="GO:0005739">
    <property type="term" value="C:mitochondrion"/>
    <property type="evidence" value="ECO:0007669"/>
    <property type="project" value="TreeGrafter"/>
</dbReference>
<dbReference type="InterPro" id="IPR014100">
    <property type="entry name" value="GTP-bd_Obg/CgtA"/>
</dbReference>
<keyword evidence="9" id="KW-1185">Reference proteome</keyword>
<dbReference type="PIRSF" id="PIRSF002401">
    <property type="entry name" value="GTP_bd_Obg/CgtA"/>
    <property type="match status" value="1"/>
</dbReference>
<reference evidence="10" key="1">
    <citation type="submission" date="2025-08" db="UniProtKB">
        <authorList>
            <consortium name="RefSeq"/>
        </authorList>
    </citation>
    <scope>IDENTIFICATION</scope>
</reference>
<evidence type="ECO:0000313" key="10">
    <source>
        <dbReference type="RefSeq" id="XP_003399641.1"/>
    </source>
</evidence>
<dbReference type="GO" id="GO:0042254">
    <property type="term" value="P:ribosome biogenesis"/>
    <property type="evidence" value="ECO:0007669"/>
    <property type="project" value="UniProtKB-UniRule"/>
</dbReference>
<name>A0A9B0F605_BOMTE</name>
<keyword evidence="6" id="KW-0539">Nucleus</keyword>
<feature type="domain" description="OBG-type G" evidence="7">
    <location>
        <begin position="157"/>
        <end position="354"/>
    </location>
</feature>
<dbReference type="SUPFAM" id="SSF52540">
    <property type="entry name" value="P-loop containing nucleoside triphosphate hydrolases"/>
    <property type="match status" value="1"/>
</dbReference>
<accession>A0A9B0F605</accession>
<dbReference type="PANTHER" id="PTHR11702">
    <property type="entry name" value="DEVELOPMENTALLY REGULATED GTP-BINDING PROTEIN-RELATED"/>
    <property type="match status" value="1"/>
</dbReference>
<evidence type="ECO:0000259" key="8">
    <source>
        <dbReference type="PROSITE" id="PS51883"/>
    </source>
</evidence>
<keyword evidence="4" id="KW-0547">Nucleotide-binding</keyword>
<dbReference type="InterPro" id="IPR045086">
    <property type="entry name" value="OBG_GTPase"/>
</dbReference>
<dbReference type="InterPro" id="IPR036726">
    <property type="entry name" value="GTP1_OBG_dom_sf"/>
</dbReference>
<dbReference type="GO" id="GO:0005525">
    <property type="term" value="F:GTP binding"/>
    <property type="evidence" value="ECO:0007669"/>
    <property type="project" value="UniProtKB-KW"/>
</dbReference>
<dbReference type="InterPro" id="IPR005225">
    <property type="entry name" value="Small_GTP-bd"/>
</dbReference>
<dbReference type="OrthoDB" id="347018at2759"/>
<dbReference type="AlphaFoldDB" id="A0A9B0F605"/>
<dbReference type="InterPro" id="IPR031167">
    <property type="entry name" value="G_OBG"/>
</dbReference>
<protein>
    <submittedName>
        <fullName evidence="10">GTP-binding protein 10 homolog</fullName>
    </submittedName>
</protein>
<evidence type="ECO:0000259" key="7">
    <source>
        <dbReference type="PROSITE" id="PS51710"/>
    </source>
</evidence>
<evidence type="ECO:0000313" key="9">
    <source>
        <dbReference type="Proteomes" id="UP000835206"/>
    </source>
</evidence>
<gene>
    <name evidence="10" type="primary">LOC100646357</name>
</gene>
<dbReference type="GO" id="GO:0003924">
    <property type="term" value="F:GTPase activity"/>
    <property type="evidence" value="ECO:0007669"/>
    <property type="project" value="InterPro"/>
</dbReference>
<evidence type="ECO:0000256" key="3">
    <source>
        <dbReference type="ARBA" id="ARBA00022517"/>
    </source>
</evidence>
<dbReference type="InterPro" id="IPR027417">
    <property type="entry name" value="P-loop_NTPase"/>
</dbReference>
<keyword evidence="3" id="KW-0690">Ribosome biogenesis</keyword>
<dbReference type="KEGG" id="bter:100646357"/>
<dbReference type="Pfam" id="PF01926">
    <property type="entry name" value="MMR_HSR1"/>
    <property type="match status" value="1"/>
</dbReference>
<dbReference type="InterPro" id="IPR006169">
    <property type="entry name" value="GTP1_OBG_dom"/>
</dbReference>
<keyword evidence="5" id="KW-0342">GTP-binding</keyword>
<dbReference type="Pfam" id="PF01018">
    <property type="entry name" value="GTP1_OBG"/>
    <property type="match status" value="1"/>
</dbReference>
<feature type="domain" description="Obg" evidence="8">
    <location>
        <begin position="21"/>
        <end position="156"/>
    </location>
</feature>
<evidence type="ECO:0000256" key="4">
    <source>
        <dbReference type="ARBA" id="ARBA00022741"/>
    </source>
</evidence>
<dbReference type="GO" id="GO:0005730">
    <property type="term" value="C:nucleolus"/>
    <property type="evidence" value="ECO:0007669"/>
    <property type="project" value="UniProtKB-SubCell"/>
</dbReference>
<comment type="subcellular location">
    <subcellularLocation>
        <location evidence="1">Nucleus</location>
        <location evidence="1">Nucleolus</location>
    </subcellularLocation>
</comment>
<evidence type="ECO:0000256" key="5">
    <source>
        <dbReference type="ARBA" id="ARBA00023134"/>
    </source>
</evidence>
<dbReference type="Gene3D" id="2.70.210.12">
    <property type="entry name" value="GTP1/OBG domain"/>
    <property type="match status" value="1"/>
</dbReference>
<evidence type="ECO:0000256" key="6">
    <source>
        <dbReference type="ARBA" id="ARBA00023242"/>
    </source>
</evidence>
<dbReference type="Proteomes" id="UP000835206">
    <property type="component" value="Chromosome 12"/>
</dbReference>
<dbReference type="CDD" id="cd01898">
    <property type="entry name" value="Obg"/>
    <property type="match status" value="1"/>
</dbReference>
<evidence type="ECO:0000256" key="1">
    <source>
        <dbReference type="ARBA" id="ARBA00004604"/>
    </source>
</evidence>
<evidence type="ECO:0000256" key="2">
    <source>
        <dbReference type="ARBA" id="ARBA00007699"/>
    </source>
</evidence>
<dbReference type="PROSITE" id="PS51883">
    <property type="entry name" value="OBG"/>
    <property type="match status" value="1"/>
</dbReference>
<dbReference type="PRINTS" id="PR00326">
    <property type="entry name" value="GTP1OBG"/>
</dbReference>
<dbReference type="SUPFAM" id="SSF82051">
    <property type="entry name" value="Obg GTP-binding protein N-terminal domain"/>
    <property type="match status" value="1"/>
</dbReference>
<dbReference type="RefSeq" id="XP_003399641.1">
    <property type="nucleotide sequence ID" value="XM_003399593.3"/>
</dbReference>
<sequence length="389" mass="43413">MVVLTRVLYYAAKLPRKYMRQGLIDSLRIHVTGGTGGSGLPAYGGIGGAGGNVYLVSKERLTLRNVKYKLEKMKLKAGTGSDSSKKGLIGISGRDLNIKVPIGITVYDQNRIKLGTMNSKDTKLVVATGGIGGCERTGYCGLKGESRTIVLDLQLLADVGLIGFPNAGKSTFLNTISKAKSKIADYPFTTIKPQVGIIKYKDHRQISVADLPGLIEGAHINKGMGHKFLKHIERTKLLLFIVDIQGCKFSIRHKHRTCLETVLLLNKEIEHYNPDLLDRPTMIIVNKMDTNGANEIYNEIKLKLNNLSEFLSEFDESIQPKRVLQFDDIITTSLILQNADEIREIKTKIRRIIDKYEEAKISVQDMDSNEDCLRTKLKKQMQQYAPTFV</sequence>
<proteinExistence type="inferred from homology"/>
<organism evidence="9 10">
    <name type="scientific">Bombus terrestris</name>
    <name type="common">Buff-tailed bumblebee</name>
    <name type="synonym">Apis terrestris</name>
    <dbReference type="NCBI Taxonomy" id="30195"/>
    <lineage>
        <taxon>Eukaryota</taxon>
        <taxon>Metazoa</taxon>
        <taxon>Ecdysozoa</taxon>
        <taxon>Arthropoda</taxon>
        <taxon>Hexapoda</taxon>
        <taxon>Insecta</taxon>
        <taxon>Pterygota</taxon>
        <taxon>Neoptera</taxon>
        <taxon>Endopterygota</taxon>
        <taxon>Hymenoptera</taxon>
        <taxon>Apocrita</taxon>
        <taxon>Aculeata</taxon>
        <taxon>Apoidea</taxon>
        <taxon>Anthophila</taxon>
        <taxon>Apidae</taxon>
        <taxon>Bombus</taxon>
        <taxon>Bombus</taxon>
    </lineage>
</organism>
<dbReference type="Gene3D" id="3.40.50.300">
    <property type="entry name" value="P-loop containing nucleotide triphosphate hydrolases"/>
    <property type="match status" value="1"/>
</dbReference>
<dbReference type="PANTHER" id="PTHR11702:SF43">
    <property type="entry name" value="GTP-BINDING PROTEIN 10"/>
    <property type="match status" value="1"/>
</dbReference>
<dbReference type="InterPro" id="IPR006073">
    <property type="entry name" value="GTP-bd"/>
</dbReference>
<comment type="similarity">
    <text evidence="2">Belongs to the TRAFAC class OBG-HflX-like GTPase superfamily. OBG GTPase family.</text>
</comment>
<dbReference type="GO" id="GO:0000287">
    <property type="term" value="F:magnesium ion binding"/>
    <property type="evidence" value="ECO:0007669"/>
    <property type="project" value="InterPro"/>
</dbReference>